<evidence type="ECO:0000259" key="10">
    <source>
        <dbReference type="PROSITE" id="PS50893"/>
    </source>
</evidence>
<dbReference type="InterPro" id="IPR003593">
    <property type="entry name" value="AAA+_ATPase"/>
</dbReference>
<evidence type="ECO:0000256" key="9">
    <source>
        <dbReference type="SAM" id="Phobius"/>
    </source>
</evidence>
<evidence type="ECO:0000256" key="3">
    <source>
        <dbReference type="ARBA" id="ARBA00022692"/>
    </source>
</evidence>
<keyword evidence="4" id="KW-0547">Nucleotide-binding</keyword>
<dbReference type="PANTHER" id="PTHR48041:SF139">
    <property type="entry name" value="PROTEIN SCARLET"/>
    <property type="match status" value="1"/>
</dbReference>
<sequence length="717" mass="80242">MEENSIVQLSSSVNDEVPLDKKSPNPPFASSSGEKDQIKGEMYDRKESTKSRRSRRHSLPRVIAEDGTDITFDPSGGMWGDSGAADHETVSIDGDSTVKRVGMMWENINFSVEVGGGGLCGKKGSDMKLLLRDVGGYVEPGSMLAIMGASGAGKTTLLNLLAGRLTSTGNCQTEGRIYVNGKKRDYQQFKKYSAYVMQDDDMFAEMTVKETITFSAKLRLPASVSAEETKVRVDSLLAELGLAHVQDSYIGNAILRGVSGGERKRVNIGTELVTEPSLVFMDEPTTGLDSFNALNIVFTMNKLCQNNRTIVTTIHQPRSNIYGMFDNLLLLSKGRVVYFGGAEEAVDYFSKLNFVAPSHFNPADYFIDLLSIDSRTDETRDICLARLEYLSDHYHQKEASKSTKNMSTLLRKKDADEAAANVEGANGKKQHMNMNHHQNSWGAEFFILCGRTIKLMLRERQSNMARIFQTLFFSILLGLIWLNQGRDYFDDPYNPSESEARNLMGIFFFLVINVSFGAVFSVLFVYPLERSIVLRERASGSYRVTSYFLAKTIVEVPRNLIIVAINCLIVYWMVGLKAEVGAFFFFYLVLLLGVLVAESMTLCISTIFPDPQTASAFIPVLIVLSMLFGGFFIDGDSIPDYLIWLEYLSYIKYGFQAIAMNQFSEEGTTGYNALRASGLDDFSAWANVGLLFCFYIFWRVLCYFILRMNGPKYDRNL</sequence>
<feature type="transmembrane region" description="Helical" evidence="9">
    <location>
        <begin position="684"/>
        <end position="706"/>
    </location>
</feature>
<keyword evidence="7 9" id="KW-0472">Membrane</keyword>
<dbReference type="InterPro" id="IPR003439">
    <property type="entry name" value="ABC_transporter-like_ATP-bd"/>
</dbReference>
<dbReference type="PROSITE" id="PS00211">
    <property type="entry name" value="ABC_TRANSPORTER_1"/>
    <property type="match status" value="1"/>
</dbReference>
<evidence type="ECO:0000256" key="5">
    <source>
        <dbReference type="ARBA" id="ARBA00022840"/>
    </source>
</evidence>
<dbReference type="CDD" id="cd03213">
    <property type="entry name" value="ABCG_EPDR"/>
    <property type="match status" value="1"/>
</dbReference>
<keyword evidence="12" id="KW-1185">Reference proteome</keyword>
<evidence type="ECO:0000256" key="6">
    <source>
        <dbReference type="ARBA" id="ARBA00022989"/>
    </source>
</evidence>
<dbReference type="RefSeq" id="XP_014154070.1">
    <property type="nucleotide sequence ID" value="XM_014298595.1"/>
</dbReference>
<name>A0A0L0FW53_9EUKA</name>
<feature type="compositionally biased region" description="Polar residues" evidence="8">
    <location>
        <begin position="1"/>
        <end position="14"/>
    </location>
</feature>
<dbReference type="GeneID" id="25907965"/>
<accession>A0A0L0FW53</accession>
<reference evidence="11 12" key="1">
    <citation type="submission" date="2011-02" db="EMBL/GenBank/DDBJ databases">
        <title>The Genome Sequence of Sphaeroforma arctica JP610.</title>
        <authorList>
            <consortium name="The Broad Institute Genome Sequencing Platform"/>
            <person name="Russ C."/>
            <person name="Cuomo C."/>
            <person name="Young S.K."/>
            <person name="Zeng Q."/>
            <person name="Gargeya S."/>
            <person name="Alvarado L."/>
            <person name="Berlin A."/>
            <person name="Chapman S.B."/>
            <person name="Chen Z."/>
            <person name="Freedman E."/>
            <person name="Gellesch M."/>
            <person name="Goldberg J."/>
            <person name="Griggs A."/>
            <person name="Gujja S."/>
            <person name="Heilman E."/>
            <person name="Heiman D."/>
            <person name="Howarth C."/>
            <person name="Mehta T."/>
            <person name="Neiman D."/>
            <person name="Pearson M."/>
            <person name="Roberts A."/>
            <person name="Saif S."/>
            <person name="Shea T."/>
            <person name="Shenoy N."/>
            <person name="Sisk P."/>
            <person name="Stolte C."/>
            <person name="Sykes S."/>
            <person name="White J."/>
            <person name="Yandava C."/>
            <person name="Burger G."/>
            <person name="Gray M.W."/>
            <person name="Holland P.W.H."/>
            <person name="King N."/>
            <person name="Lang F.B.F."/>
            <person name="Roger A.J."/>
            <person name="Ruiz-Trillo I."/>
            <person name="Haas B."/>
            <person name="Nusbaum C."/>
            <person name="Birren B."/>
        </authorList>
    </citation>
    <scope>NUCLEOTIDE SEQUENCE [LARGE SCALE GENOMIC DNA]</scope>
    <source>
        <strain evidence="11 12">JP610</strain>
    </source>
</reference>
<evidence type="ECO:0000313" key="11">
    <source>
        <dbReference type="EMBL" id="KNC80168.1"/>
    </source>
</evidence>
<keyword evidence="2" id="KW-0813">Transport</keyword>
<dbReference type="GO" id="GO:0005886">
    <property type="term" value="C:plasma membrane"/>
    <property type="evidence" value="ECO:0007669"/>
    <property type="project" value="TreeGrafter"/>
</dbReference>
<dbReference type="GO" id="GO:0016887">
    <property type="term" value="F:ATP hydrolysis activity"/>
    <property type="evidence" value="ECO:0007669"/>
    <property type="project" value="InterPro"/>
</dbReference>
<organism evidence="11 12">
    <name type="scientific">Sphaeroforma arctica JP610</name>
    <dbReference type="NCBI Taxonomy" id="667725"/>
    <lineage>
        <taxon>Eukaryota</taxon>
        <taxon>Ichthyosporea</taxon>
        <taxon>Ichthyophonida</taxon>
        <taxon>Sphaeroforma</taxon>
    </lineage>
</organism>
<feature type="compositionally biased region" description="Basic and acidic residues" evidence="8">
    <location>
        <begin position="33"/>
        <end position="50"/>
    </location>
</feature>
<evidence type="ECO:0000256" key="1">
    <source>
        <dbReference type="ARBA" id="ARBA00004141"/>
    </source>
</evidence>
<dbReference type="AlphaFoldDB" id="A0A0L0FW53"/>
<evidence type="ECO:0000313" key="12">
    <source>
        <dbReference type="Proteomes" id="UP000054560"/>
    </source>
</evidence>
<evidence type="ECO:0000256" key="4">
    <source>
        <dbReference type="ARBA" id="ARBA00022741"/>
    </source>
</evidence>
<dbReference type="GO" id="GO:0005524">
    <property type="term" value="F:ATP binding"/>
    <property type="evidence" value="ECO:0007669"/>
    <property type="project" value="UniProtKB-KW"/>
</dbReference>
<dbReference type="OrthoDB" id="66620at2759"/>
<dbReference type="InterPro" id="IPR027417">
    <property type="entry name" value="P-loop_NTPase"/>
</dbReference>
<evidence type="ECO:0000256" key="8">
    <source>
        <dbReference type="SAM" id="MobiDB-lite"/>
    </source>
</evidence>
<protein>
    <recommendedName>
        <fullName evidence="10">ABC transporter domain-containing protein</fullName>
    </recommendedName>
</protein>
<keyword evidence="6 9" id="KW-1133">Transmembrane helix</keyword>
<dbReference type="SMART" id="SM00382">
    <property type="entry name" value="AAA"/>
    <property type="match status" value="1"/>
</dbReference>
<dbReference type="Pfam" id="PF19055">
    <property type="entry name" value="ABC2_membrane_7"/>
    <property type="match status" value="1"/>
</dbReference>
<keyword evidence="5" id="KW-0067">ATP-binding</keyword>
<keyword evidence="3 9" id="KW-0812">Transmembrane</keyword>
<feature type="transmembrane region" description="Helical" evidence="9">
    <location>
        <begin position="464"/>
        <end position="483"/>
    </location>
</feature>
<dbReference type="GO" id="GO:0140359">
    <property type="term" value="F:ABC-type transporter activity"/>
    <property type="evidence" value="ECO:0007669"/>
    <property type="project" value="InterPro"/>
</dbReference>
<dbReference type="Proteomes" id="UP000054560">
    <property type="component" value="Unassembled WGS sequence"/>
</dbReference>
<dbReference type="InterPro" id="IPR050352">
    <property type="entry name" value="ABCG_transporters"/>
</dbReference>
<dbReference type="STRING" id="667725.A0A0L0FW53"/>
<comment type="subcellular location">
    <subcellularLocation>
        <location evidence="1">Membrane</location>
        <topology evidence="1">Multi-pass membrane protein</topology>
    </subcellularLocation>
</comment>
<dbReference type="eggNOG" id="KOG0061">
    <property type="taxonomic scope" value="Eukaryota"/>
</dbReference>
<evidence type="ECO:0000256" key="2">
    <source>
        <dbReference type="ARBA" id="ARBA00022448"/>
    </source>
</evidence>
<dbReference type="PANTHER" id="PTHR48041">
    <property type="entry name" value="ABC TRANSPORTER G FAMILY MEMBER 28"/>
    <property type="match status" value="1"/>
</dbReference>
<evidence type="ECO:0000256" key="7">
    <source>
        <dbReference type="ARBA" id="ARBA00023136"/>
    </source>
</evidence>
<dbReference type="InterPro" id="IPR013525">
    <property type="entry name" value="ABC2_TM"/>
</dbReference>
<dbReference type="Pfam" id="PF00005">
    <property type="entry name" value="ABC_tran"/>
    <property type="match status" value="1"/>
</dbReference>
<feature type="region of interest" description="Disordered" evidence="8">
    <location>
        <begin position="1"/>
        <end position="61"/>
    </location>
</feature>
<feature type="domain" description="ABC transporter" evidence="10">
    <location>
        <begin position="103"/>
        <end position="358"/>
    </location>
</feature>
<feature type="transmembrane region" description="Helical" evidence="9">
    <location>
        <begin position="580"/>
        <end position="604"/>
    </location>
</feature>
<dbReference type="Pfam" id="PF01061">
    <property type="entry name" value="ABC2_membrane"/>
    <property type="match status" value="1"/>
</dbReference>
<dbReference type="InterPro" id="IPR017871">
    <property type="entry name" value="ABC_transporter-like_CS"/>
</dbReference>
<gene>
    <name evidence="11" type="ORF">SARC_07461</name>
</gene>
<dbReference type="PROSITE" id="PS50893">
    <property type="entry name" value="ABC_TRANSPORTER_2"/>
    <property type="match status" value="1"/>
</dbReference>
<feature type="transmembrane region" description="Helical" evidence="9">
    <location>
        <begin position="503"/>
        <end position="526"/>
    </location>
</feature>
<feature type="transmembrane region" description="Helical" evidence="9">
    <location>
        <begin position="547"/>
        <end position="574"/>
    </location>
</feature>
<dbReference type="EMBL" id="KQ242189">
    <property type="protein sequence ID" value="KNC80168.1"/>
    <property type="molecule type" value="Genomic_DNA"/>
</dbReference>
<dbReference type="Gene3D" id="3.40.50.300">
    <property type="entry name" value="P-loop containing nucleotide triphosphate hydrolases"/>
    <property type="match status" value="1"/>
</dbReference>
<proteinExistence type="predicted"/>
<dbReference type="SUPFAM" id="SSF52540">
    <property type="entry name" value="P-loop containing nucleoside triphosphate hydrolases"/>
    <property type="match status" value="1"/>
</dbReference>
<dbReference type="InterPro" id="IPR043926">
    <property type="entry name" value="ABCG_dom"/>
</dbReference>
<feature type="transmembrane region" description="Helical" evidence="9">
    <location>
        <begin position="616"/>
        <end position="633"/>
    </location>
</feature>